<feature type="signal peptide" evidence="9">
    <location>
        <begin position="1"/>
        <end position="20"/>
    </location>
</feature>
<keyword evidence="5" id="KW-0130">Cell adhesion</keyword>
<keyword evidence="4 9" id="KW-0732">Signal</keyword>
<dbReference type="EMBL" id="CP065959">
    <property type="protein sequence ID" value="QQC93880.1"/>
    <property type="molecule type" value="Genomic_DNA"/>
</dbReference>
<feature type="domain" description="Chaplin" evidence="10">
    <location>
        <begin position="31"/>
        <end position="71"/>
    </location>
</feature>
<protein>
    <submittedName>
        <fullName evidence="11">Chaplin</fullName>
    </submittedName>
</protein>
<feature type="compositionally biased region" description="Basic and acidic residues" evidence="8">
    <location>
        <begin position="85"/>
        <end position="131"/>
    </location>
</feature>
<evidence type="ECO:0000256" key="1">
    <source>
        <dbReference type="ARBA" id="ARBA00004191"/>
    </source>
</evidence>
<dbReference type="Proteomes" id="UP000596130">
    <property type="component" value="Chromosome"/>
</dbReference>
<keyword evidence="6 7" id="KW-0034">Amyloid</keyword>
<evidence type="ECO:0000259" key="10">
    <source>
        <dbReference type="PROSITE" id="PS51884"/>
    </source>
</evidence>
<name>A0A7T4PP68_9ACTN</name>
<evidence type="ECO:0000256" key="6">
    <source>
        <dbReference type="ARBA" id="ARBA00023087"/>
    </source>
</evidence>
<evidence type="ECO:0000256" key="4">
    <source>
        <dbReference type="ARBA" id="ARBA00022729"/>
    </source>
</evidence>
<dbReference type="AlphaFoldDB" id="A0A7T4PP68"/>
<keyword evidence="2" id="KW-0134">Cell wall</keyword>
<feature type="domain" description="Chaplin" evidence="10">
    <location>
        <begin position="146"/>
        <end position="186"/>
    </location>
</feature>
<reference evidence="11 12" key="1">
    <citation type="submission" date="2020-12" db="EMBL/GenBank/DDBJ databases">
        <title>Identification and biosynthesis of polyene macrolides produced by Streptomyces alfalfae Men-myco-93-63.</title>
        <authorList>
            <person name="Liu D."/>
            <person name="Li Y."/>
            <person name="Liu L."/>
            <person name="Han X."/>
            <person name="Shen F."/>
        </authorList>
    </citation>
    <scope>NUCLEOTIDE SEQUENCE [LARGE SCALE GENOMIC DNA]</scope>
    <source>
        <strain evidence="11 12">Men-myco-93-63</strain>
    </source>
</reference>
<evidence type="ECO:0000313" key="11">
    <source>
        <dbReference type="EMBL" id="QQC93880.1"/>
    </source>
</evidence>
<evidence type="ECO:0000256" key="7">
    <source>
        <dbReference type="PROSITE-ProRule" id="PRU01232"/>
    </source>
</evidence>
<organism evidence="11 12">
    <name type="scientific">Streptomyces alfalfae</name>
    <dbReference type="NCBI Taxonomy" id="1642299"/>
    <lineage>
        <taxon>Bacteria</taxon>
        <taxon>Bacillati</taxon>
        <taxon>Actinomycetota</taxon>
        <taxon>Actinomycetes</taxon>
        <taxon>Kitasatosporales</taxon>
        <taxon>Streptomycetaceae</taxon>
        <taxon>Streptomyces</taxon>
    </lineage>
</organism>
<dbReference type="GO" id="GO:0007155">
    <property type="term" value="P:cell adhesion"/>
    <property type="evidence" value="ECO:0007669"/>
    <property type="project" value="UniProtKB-KW"/>
</dbReference>
<dbReference type="Pfam" id="PF03777">
    <property type="entry name" value="ChpA-C"/>
    <property type="match status" value="2"/>
</dbReference>
<evidence type="ECO:0000256" key="8">
    <source>
        <dbReference type="SAM" id="MobiDB-lite"/>
    </source>
</evidence>
<evidence type="ECO:0000256" key="2">
    <source>
        <dbReference type="ARBA" id="ARBA00022512"/>
    </source>
</evidence>
<accession>A0A7T4PP68</accession>
<feature type="chain" id="PRO_5032751615" evidence="9">
    <location>
        <begin position="21"/>
        <end position="294"/>
    </location>
</feature>
<dbReference type="PROSITE" id="PS51884">
    <property type="entry name" value="CHAPLIN"/>
    <property type="match status" value="2"/>
</dbReference>
<feature type="compositionally biased region" description="Basic and acidic residues" evidence="8">
    <location>
        <begin position="201"/>
        <end position="215"/>
    </location>
</feature>
<evidence type="ECO:0000313" key="12">
    <source>
        <dbReference type="Proteomes" id="UP000596130"/>
    </source>
</evidence>
<gene>
    <name evidence="11" type="ORF">I8755_20370</name>
</gene>
<keyword evidence="3" id="KW-0964">Secreted</keyword>
<sequence>MLSAAAVTSILSLSGAHAFADSEADGHAQDSPGVVSGNAVQAPLDVPVNVCGNTADVIAGLNPAYGNECENVSDHRESRPHHGKPSREGKPPRHHEEQQHHAKPEAEREAKPEQHAPQRPHQEPRPHHEGSSDSSAVIAEGDAVGSPGVASGNNAKAPVDAPIQACGNHLGIVSLLSSVFGNGCDAPASEPGKGYGEDEGESPHEPEPHEPEPHRPGTGHKTVPDGPVEVSSPTPWAPKHTPQTTREDEPVDTRAQLAETGADEVLYGVSALSAALLLGGAVLYRRRAVSSAAE</sequence>
<evidence type="ECO:0000256" key="9">
    <source>
        <dbReference type="SAM" id="SignalP"/>
    </source>
</evidence>
<evidence type="ECO:0000256" key="5">
    <source>
        <dbReference type="ARBA" id="ARBA00022889"/>
    </source>
</evidence>
<proteinExistence type="predicted"/>
<dbReference type="InterPro" id="IPR005528">
    <property type="entry name" value="ChpA-H"/>
</dbReference>
<comment type="subcellular location">
    <subcellularLocation>
        <location evidence="1">Secreted</location>
        <location evidence="1">Cell wall</location>
    </subcellularLocation>
</comment>
<feature type="region of interest" description="Disordered" evidence="8">
    <location>
        <begin position="187"/>
        <end position="254"/>
    </location>
</feature>
<feature type="region of interest" description="Disordered" evidence="8">
    <location>
        <begin position="69"/>
        <end position="135"/>
    </location>
</feature>
<evidence type="ECO:0000256" key="3">
    <source>
        <dbReference type="ARBA" id="ARBA00022525"/>
    </source>
</evidence>